<evidence type="ECO:0000313" key="3">
    <source>
        <dbReference type="Proteomes" id="UP000505325"/>
    </source>
</evidence>
<dbReference type="Proteomes" id="UP000505325">
    <property type="component" value="Chromosome"/>
</dbReference>
<accession>A0A6M8UE34</accession>
<evidence type="ECO:0008006" key="4">
    <source>
        <dbReference type="Google" id="ProtNLM"/>
    </source>
</evidence>
<evidence type="ECO:0000313" key="2">
    <source>
        <dbReference type="EMBL" id="QKJ87171.1"/>
    </source>
</evidence>
<keyword evidence="3" id="KW-1185">Reference proteome</keyword>
<dbReference type="NCBIfam" id="NF040486">
    <property type="entry name" value="SrfA_fam"/>
    <property type="match status" value="1"/>
</dbReference>
<name>A0A6M8UE34_9GAMM</name>
<feature type="compositionally biased region" description="Polar residues" evidence="1">
    <location>
        <begin position="292"/>
        <end position="301"/>
    </location>
</feature>
<dbReference type="RefSeq" id="WP_173634132.1">
    <property type="nucleotide sequence ID" value="NZ_CP054212.1"/>
</dbReference>
<protein>
    <recommendedName>
        <fullName evidence="4">SrfA</fullName>
    </recommendedName>
</protein>
<evidence type="ECO:0000256" key="1">
    <source>
        <dbReference type="SAM" id="MobiDB-lite"/>
    </source>
</evidence>
<dbReference type="InterPro" id="IPR047774">
    <property type="entry name" value="SrfA-like"/>
</dbReference>
<gene>
    <name evidence="2" type="ORF">PMPD1_2226</name>
</gene>
<sequence length="437" mass="47161">MAKTFLRSGNLDAVLALGENGQPVYASARQLRETLRLKKWLAIADCLAIPYISESGDRLDWYASGTGKVKSWAAANESERQHALTLLESYQQRLNDISQQALNADKPALRRFGALLAKAFHFPDRQYVYLVDNQPVLTFWGFVSLDNKPPANALDFLRESKPVVPEPDKAPPPSQALPDIRQAPAPISVVSEPPSELSPPEREPEQAPIGSSRHGKTVHKSRLWWALIPAAIAAAGAVTFYANHDAPTPPIVTAPRVTTPAGGPLLPAAMIAKTTALPQTLPLTQAAVQPETTPAIQSASEPPTVATPESRAPKDALVMPTDAIKIGSTKFLNGRWRVTLQLKNLPTPPTLHYQFKNGKGTAVVTQGDGNRCQADVAAGLMGSGNLVINSRYTARCRDGSRYKMPQLVCKQAGSAADCTAQYGTDAAFPMTIKRENK</sequence>
<reference evidence="2 3" key="1">
    <citation type="submission" date="2020-06" db="EMBL/GenBank/DDBJ databases">
        <title>Genome sequence of Paramixta manurensis strain PD-1.</title>
        <authorList>
            <person name="Lee C.W."/>
            <person name="Kim J."/>
        </authorList>
    </citation>
    <scope>NUCLEOTIDE SEQUENCE [LARGE SCALE GENOMIC DNA]</scope>
    <source>
        <strain evidence="2 3">PD-1</strain>
    </source>
</reference>
<feature type="region of interest" description="Disordered" evidence="1">
    <location>
        <begin position="189"/>
        <end position="215"/>
    </location>
</feature>
<dbReference type="AlphaFoldDB" id="A0A6M8UE34"/>
<dbReference type="EMBL" id="CP054212">
    <property type="protein sequence ID" value="QKJ87171.1"/>
    <property type="molecule type" value="Genomic_DNA"/>
</dbReference>
<proteinExistence type="predicted"/>
<feature type="region of interest" description="Disordered" evidence="1">
    <location>
        <begin position="292"/>
        <end position="311"/>
    </location>
</feature>
<dbReference type="KEGG" id="pmak:PMPD1_2226"/>
<organism evidence="2 3">
    <name type="scientific">Paramixta manurensis</name>
    <dbReference type="NCBI Taxonomy" id="2740817"/>
    <lineage>
        <taxon>Bacteria</taxon>
        <taxon>Pseudomonadati</taxon>
        <taxon>Pseudomonadota</taxon>
        <taxon>Gammaproteobacteria</taxon>
        <taxon>Enterobacterales</taxon>
        <taxon>Erwiniaceae</taxon>
        <taxon>Paramixta</taxon>
    </lineage>
</organism>